<accession>A0A7X0FP49</accession>
<keyword evidence="3" id="KW-1185">Reference proteome</keyword>
<evidence type="ECO:0000256" key="1">
    <source>
        <dbReference type="SAM" id="MobiDB-lite"/>
    </source>
</evidence>
<proteinExistence type="predicted"/>
<dbReference type="EMBL" id="JACHML010000001">
    <property type="protein sequence ID" value="MBB6391119.1"/>
    <property type="molecule type" value="Genomic_DNA"/>
</dbReference>
<gene>
    <name evidence="2" type="ORF">HD594_001432</name>
</gene>
<name>A0A7X0FP49_9MICO</name>
<feature type="region of interest" description="Disordered" evidence="1">
    <location>
        <begin position="1"/>
        <end position="21"/>
    </location>
</feature>
<dbReference type="AlphaFoldDB" id="A0A7X0FP49"/>
<protein>
    <submittedName>
        <fullName evidence="2">Uncharacterized protein</fullName>
    </submittedName>
</protein>
<sequence>MNTAGPNPTQSALPLGYPTMTPVENPPVTEAIVTLGYD</sequence>
<organism evidence="2 3">
    <name type="scientific">Microbacterium thalassium</name>
    <dbReference type="NCBI Taxonomy" id="362649"/>
    <lineage>
        <taxon>Bacteria</taxon>
        <taxon>Bacillati</taxon>
        <taxon>Actinomycetota</taxon>
        <taxon>Actinomycetes</taxon>
        <taxon>Micrococcales</taxon>
        <taxon>Microbacteriaceae</taxon>
        <taxon>Microbacterium</taxon>
    </lineage>
</organism>
<feature type="compositionally biased region" description="Polar residues" evidence="1">
    <location>
        <begin position="1"/>
        <end position="12"/>
    </location>
</feature>
<comment type="caution">
    <text evidence="2">The sequence shown here is derived from an EMBL/GenBank/DDBJ whole genome shotgun (WGS) entry which is preliminary data.</text>
</comment>
<evidence type="ECO:0000313" key="2">
    <source>
        <dbReference type="EMBL" id="MBB6391119.1"/>
    </source>
</evidence>
<reference evidence="2 3" key="1">
    <citation type="submission" date="2020-08" db="EMBL/GenBank/DDBJ databases">
        <title>Sequencing the genomes of 1000 actinobacteria strains.</title>
        <authorList>
            <person name="Klenk H.-P."/>
        </authorList>
    </citation>
    <scope>NUCLEOTIDE SEQUENCE [LARGE SCALE GENOMIC DNA]</scope>
    <source>
        <strain evidence="2 3">DSM 12511</strain>
    </source>
</reference>
<dbReference type="Proteomes" id="UP000537775">
    <property type="component" value="Unassembled WGS sequence"/>
</dbReference>
<evidence type="ECO:0000313" key="3">
    <source>
        <dbReference type="Proteomes" id="UP000537775"/>
    </source>
</evidence>